<keyword evidence="1" id="KW-0496">Mitochondrion</keyword>
<proteinExistence type="predicted"/>
<name>A0A101LVI5_PICGL</name>
<protein>
    <submittedName>
        <fullName evidence="1">Uncharacterized protein</fullName>
    </submittedName>
</protein>
<geneLocation type="mitochondrion" evidence="1"/>
<gene>
    <name evidence="1" type="ORF">ABT39_MTgene1943</name>
</gene>
<accession>A0A101LVI5</accession>
<dbReference type="EMBL" id="LKAM01000013">
    <property type="protein sequence ID" value="KUM46137.1"/>
    <property type="molecule type" value="Genomic_DNA"/>
</dbReference>
<sequence>MRIRSTLYYAPLVALFLFPRDPDSLLKHAINQSRGDLHLLLSDLYQSVSFP</sequence>
<organism evidence="1">
    <name type="scientific">Picea glauca</name>
    <name type="common">White spruce</name>
    <name type="synonym">Pinus glauca</name>
    <dbReference type="NCBI Taxonomy" id="3330"/>
    <lineage>
        <taxon>Eukaryota</taxon>
        <taxon>Viridiplantae</taxon>
        <taxon>Streptophyta</taxon>
        <taxon>Embryophyta</taxon>
        <taxon>Tracheophyta</taxon>
        <taxon>Spermatophyta</taxon>
        <taxon>Pinopsida</taxon>
        <taxon>Pinidae</taxon>
        <taxon>Conifers I</taxon>
        <taxon>Pinales</taxon>
        <taxon>Pinaceae</taxon>
        <taxon>Picea</taxon>
    </lineage>
</organism>
<evidence type="ECO:0000313" key="1">
    <source>
        <dbReference type="EMBL" id="KUM46137.1"/>
    </source>
</evidence>
<reference evidence="1" key="1">
    <citation type="journal article" date="2015" name="Genome Biol. Evol.">
        <title>Organellar Genomes of White Spruce (Picea glauca): Assembly and Annotation.</title>
        <authorList>
            <person name="Jackman S.D."/>
            <person name="Warren R.L."/>
            <person name="Gibb E.A."/>
            <person name="Vandervalk B.P."/>
            <person name="Mohamadi H."/>
            <person name="Chu J."/>
            <person name="Raymond A."/>
            <person name="Pleasance S."/>
            <person name="Coope R."/>
            <person name="Wildung M.R."/>
            <person name="Ritland C.E."/>
            <person name="Bousquet J."/>
            <person name="Jones S.J."/>
            <person name="Bohlmann J."/>
            <person name="Birol I."/>
        </authorList>
    </citation>
    <scope>NUCLEOTIDE SEQUENCE [LARGE SCALE GENOMIC DNA]</scope>
    <source>
        <tissue evidence="1">Flushing bud</tissue>
    </source>
</reference>
<comment type="caution">
    <text evidence="1">The sequence shown here is derived from an EMBL/GenBank/DDBJ whole genome shotgun (WGS) entry which is preliminary data.</text>
</comment>
<dbReference type="AlphaFoldDB" id="A0A101LVI5"/>